<comment type="subcellular location">
    <subcellularLocation>
        <location evidence="1">Membrane</location>
        <topology evidence="1">Multi-pass membrane protein</topology>
    </subcellularLocation>
</comment>
<feature type="transmembrane region" description="Helical" evidence="5">
    <location>
        <begin position="127"/>
        <end position="146"/>
    </location>
</feature>
<proteinExistence type="predicted"/>
<feature type="transmembrane region" description="Helical" evidence="5">
    <location>
        <begin position="226"/>
        <end position="246"/>
    </location>
</feature>
<protein>
    <submittedName>
        <fullName evidence="6">ZIP family metal transporter</fullName>
    </submittedName>
</protein>
<dbReference type="GO" id="GO:0016020">
    <property type="term" value="C:membrane"/>
    <property type="evidence" value="ECO:0007669"/>
    <property type="project" value="UniProtKB-SubCell"/>
</dbReference>
<keyword evidence="4 5" id="KW-0472">Membrane</keyword>
<sequence length="247" mass="27031">MESSWLLAICATVIVSLISFVGILFLGCSAKILKKYLMIFVAFSTGALFGDVFIHILPTLAENNFNANIGLAIFAGIMIFFILEKLIFWRHCHIPTSSDHPHPLVWTNLIGDGLHNFIDGIMIASSFLILPSVGVATTIAVVMHEIPQEIGDFSILIHGGFTTSKAIWYNLFSSLLAILGAVFVIIGDLTDLNINYLLAITAGGFIYLAGSDLIPELKKEFRPLVSLFQLLAIIFGALIMLVLTFLE</sequence>
<reference evidence="7" key="1">
    <citation type="submission" date="2017-09" db="EMBL/GenBank/DDBJ databases">
        <title>Depth-based differentiation of microbial function through sediment-hosted aquifers and enrichment of novel symbionts in the deep terrestrial subsurface.</title>
        <authorList>
            <person name="Probst A.J."/>
            <person name="Ladd B."/>
            <person name="Jarett J.K."/>
            <person name="Geller-Mcgrath D.E."/>
            <person name="Sieber C.M.K."/>
            <person name="Emerson J.B."/>
            <person name="Anantharaman K."/>
            <person name="Thomas B.C."/>
            <person name="Malmstrom R."/>
            <person name="Stieglmeier M."/>
            <person name="Klingl A."/>
            <person name="Woyke T."/>
            <person name="Ryan C.M."/>
            <person name="Banfield J.F."/>
        </authorList>
    </citation>
    <scope>NUCLEOTIDE SEQUENCE [LARGE SCALE GENOMIC DNA]</scope>
</reference>
<evidence type="ECO:0000256" key="5">
    <source>
        <dbReference type="SAM" id="Phobius"/>
    </source>
</evidence>
<organism evidence="6 7">
    <name type="scientific">Candidatus Berkelbacteria bacterium CG_4_10_14_0_2_um_filter_35_9_33_12</name>
    <dbReference type="NCBI Taxonomy" id="1974499"/>
    <lineage>
        <taxon>Bacteria</taxon>
        <taxon>Candidatus Berkelbacteria</taxon>
    </lineage>
</organism>
<evidence type="ECO:0000256" key="3">
    <source>
        <dbReference type="ARBA" id="ARBA00022989"/>
    </source>
</evidence>
<evidence type="ECO:0000256" key="2">
    <source>
        <dbReference type="ARBA" id="ARBA00022692"/>
    </source>
</evidence>
<feature type="transmembrane region" description="Helical" evidence="5">
    <location>
        <begin position="36"/>
        <end position="57"/>
    </location>
</feature>
<comment type="caution">
    <text evidence="6">The sequence shown here is derived from an EMBL/GenBank/DDBJ whole genome shotgun (WGS) entry which is preliminary data.</text>
</comment>
<feature type="transmembrane region" description="Helical" evidence="5">
    <location>
        <begin position="166"/>
        <end position="187"/>
    </location>
</feature>
<feature type="transmembrane region" description="Helical" evidence="5">
    <location>
        <begin position="69"/>
        <end position="88"/>
    </location>
</feature>
<dbReference type="Proteomes" id="UP000230137">
    <property type="component" value="Unassembled WGS sequence"/>
</dbReference>
<dbReference type="PANTHER" id="PTHR16950:SF16">
    <property type="entry name" value="ZINC TRANSPORTER ZIP13"/>
    <property type="match status" value="1"/>
</dbReference>
<evidence type="ECO:0000313" key="6">
    <source>
        <dbReference type="EMBL" id="PJA21028.1"/>
    </source>
</evidence>
<gene>
    <name evidence="6" type="ORF">COX60_00045</name>
</gene>
<dbReference type="PANTHER" id="PTHR16950">
    <property type="entry name" value="ZINC TRANSPORTER SLC39A7 HISTIDINE-RICH MEMBRANE PROTEIN KE4"/>
    <property type="match status" value="1"/>
</dbReference>
<feature type="transmembrane region" description="Helical" evidence="5">
    <location>
        <begin position="6"/>
        <end position="29"/>
    </location>
</feature>
<keyword evidence="3 5" id="KW-1133">Transmembrane helix</keyword>
<dbReference type="GO" id="GO:0005385">
    <property type="term" value="F:zinc ion transmembrane transporter activity"/>
    <property type="evidence" value="ECO:0007669"/>
    <property type="project" value="TreeGrafter"/>
</dbReference>
<feature type="transmembrane region" description="Helical" evidence="5">
    <location>
        <begin position="194"/>
        <end position="214"/>
    </location>
</feature>
<dbReference type="AlphaFoldDB" id="A0A2M7W4Y8"/>
<evidence type="ECO:0000256" key="1">
    <source>
        <dbReference type="ARBA" id="ARBA00004141"/>
    </source>
</evidence>
<name>A0A2M7W4Y8_9BACT</name>
<dbReference type="Pfam" id="PF02535">
    <property type="entry name" value="Zip"/>
    <property type="match status" value="2"/>
</dbReference>
<keyword evidence="2 5" id="KW-0812">Transmembrane</keyword>
<accession>A0A2M7W4Y8</accession>
<dbReference type="InterPro" id="IPR003689">
    <property type="entry name" value="ZIP"/>
</dbReference>
<dbReference type="GO" id="GO:0006882">
    <property type="term" value="P:intracellular zinc ion homeostasis"/>
    <property type="evidence" value="ECO:0007669"/>
    <property type="project" value="TreeGrafter"/>
</dbReference>
<evidence type="ECO:0000313" key="7">
    <source>
        <dbReference type="Proteomes" id="UP000230137"/>
    </source>
</evidence>
<evidence type="ECO:0000256" key="4">
    <source>
        <dbReference type="ARBA" id="ARBA00023136"/>
    </source>
</evidence>
<dbReference type="EMBL" id="PFQF01000002">
    <property type="protein sequence ID" value="PJA21028.1"/>
    <property type="molecule type" value="Genomic_DNA"/>
</dbReference>